<dbReference type="Proteomes" id="UP001153292">
    <property type="component" value="Chromosome 11"/>
</dbReference>
<evidence type="ECO:0000313" key="3">
    <source>
        <dbReference type="Proteomes" id="UP001153292"/>
    </source>
</evidence>
<dbReference type="EMBL" id="OU963904">
    <property type="protein sequence ID" value="CAH0398262.1"/>
    <property type="molecule type" value="Genomic_DNA"/>
</dbReference>
<dbReference type="Pfam" id="PF00995">
    <property type="entry name" value="Sec1"/>
    <property type="match status" value="1"/>
</dbReference>
<dbReference type="InterPro" id="IPR001619">
    <property type="entry name" value="Sec1-like"/>
</dbReference>
<gene>
    <name evidence="2" type="ORF">CHILSU_LOCUS1377</name>
</gene>
<evidence type="ECO:0000313" key="2">
    <source>
        <dbReference type="EMBL" id="CAH0398262.1"/>
    </source>
</evidence>
<reference evidence="2" key="1">
    <citation type="submission" date="2021-12" db="EMBL/GenBank/DDBJ databases">
        <authorList>
            <person name="King R."/>
        </authorList>
    </citation>
    <scope>NUCLEOTIDE SEQUENCE</scope>
</reference>
<evidence type="ECO:0000256" key="1">
    <source>
        <dbReference type="ARBA" id="ARBA00009884"/>
    </source>
</evidence>
<proteinExistence type="inferred from homology"/>
<keyword evidence="3" id="KW-1185">Reference proteome</keyword>
<accession>A0ABN8ARG3</accession>
<dbReference type="SUPFAM" id="SSF56815">
    <property type="entry name" value="Sec1/munc18-like (SM) proteins"/>
    <property type="match status" value="1"/>
</dbReference>
<dbReference type="InterPro" id="IPR027482">
    <property type="entry name" value="Sec1-like_dom2"/>
</dbReference>
<dbReference type="InterPro" id="IPR036045">
    <property type="entry name" value="Sec1-like_sf"/>
</dbReference>
<name>A0ABN8ARG3_CHISP</name>
<evidence type="ECO:0008006" key="4">
    <source>
        <dbReference type="Google" id="ProtNLM"/>
    </source>
</evidence>
<organism evidence="2 3">
    <name type="scientific">Chilo suppressalis</name>
    <name type="common">Asiatic rice borer moth</name>
    <dbReference type="NCBI Taxonomy" id="168631"/>
    <lineage>
        <taxon>Eukaryota</taxon>
        <taxon>Metazoa</taxon>
        <taxon>Ecdysozoa</taxon>
        <taxon>Arthropoda</taxon>
        <taxon>Hexapoda</taxon>
        <taxon>Insecta</taxon>
        <taxon>Pterygota</taxon>
        <taxon>Neoptera</taxon>
        <taxon>Endopterygota</taxon>
        <taxon>Lepidoptera</taxon>
        <taxon>Glossata</taxon>
        <taxon>Ditrysia</taxon>
        <taxon>Pyraloidea</taxon>
        <taxon>Crambidae</taxon>
        <taxon>Crambinae</taxon>
        <taxon>Chilo</taxon>
    </lineage>
</organism>
<comment type="similarity">
    <text evidence="1">Belongs to the STXBP/unc-18/SEC1 family.</text>
</comment>
<dbReference type="Gene3D" id="3.40.50.1910">
    <property type="match status" value="1"/>
</dbReference>
<dbReference type="PANTHER" id="PTHR11679">
    <property type="entry name" value="VESICLE PROTEIN SORTING-ASSOCIATED"/>
    <property type="match status" value="1"/>
</dbReference>
<protein>
    <recommendedName>
        <fullName evidence="4">Sec1 family domain-containing protein 2</fullName>
    </recommendedName>
</protein>
<sequence length="705" mass="78071">MSASVKEFGKAWWSEVYNRIIGAAVYLDDASSECLHWDGGLLNLIFGGAVTVKSLSPFEFSGKDHKKVVFITQATSTQLKTICEIIKNSDFSHCILISCVGLDVIFLELNEGKDVSDVIAAGKGQSECTKQLEGMLYEWIGKKQSAVEVVHIPICTISPTNVVFLTPPYCKIYPKYDGMLIPDSASVDLYTLTREERSQVRRLASSLNSMMDSMNLKEDIFYMGTYSSLIAGILENSPVCVSRRKNSTNPTSLIIVDRTLDVCGVTSFSMESVLDKIMFVLPRFPGHSNEVAVDMSSVCEANVINHPDDIQLSHGCLFHAKDESCVQTYDHMINKSQKEVMFDLYNKLSKIDVQKSPSPKTLLKVTPQSVEKIVTAAKGNYDVIGKNLGVLQQALAVVQTLKSPKRAQIELLMSLEKQVLQNLAASRDSTSVLQQICHLIKTRKDRNLSVESLLALITHIYSLTGIEMSFSKQHEDSLTETLSVAIFEDHKSLFSSDETAHIVTPEQCGEISLNVMAKLKEVAQMRKTLHSGNGILFFVVIVAKQYCRAGTFTAKREIGCQDHARTQPAKRIGRTAVIKMRVGYNSVLKPCETGTGHEYKGLLQQLVEDLVDTERPEMTDLKHRNEGIKDLLRSGLNILTSKKTRTSKHPLDNPTVILFVVGGITAEECKRLHRSVITSGVDNTVLIGSTKLVTPVEAMRDVLAL</sequence>